<dbReference type="NCBIfam" id="TIGR00036">
    <property type="entry name" value="dapB"/>
    <property type="match status" value="1"/>
</dbReference>
<dbReference type="HAMAP" id="MF_00102">
    <property type="entry name" value="DapB"/>
    <property type="match status" value="1"/>
</dbReference>
<feature type="active site" description="Proton donor" evidence="13">
    <location>
        <position position="157"/>
    </location>
</feature>
<accession>A0A1C2G109</accession>
<evidence type="ECO:0000256" key="12">
    <source>
        <dbReference type="ARBA" id="ARBA00049396"/>
    </source>
</evidence>
<evidence type="ECO:0000313" key="14">
    <source>
        <dbReference type="EMBL" id="RCN56501.1"/>
    </source>
</evidence>
<keyword evidence="5 13" id="KW-0220">Diaminopimelate biosynthesis</keyword>
<dbReference type="AlphaFoldDB" id="A0A1C2G109"/>
<comment type="catalytic activity">
    <reaction evidence="11 13">
        <text>(S)-2,3,4,5-tetrahydrodipicolinate + NADP(+) + H2O = (2S,4S)-4-hydroxy-2,3,4,5-tetrahydrodipicolinate + NADPH + H(+)</text>
        <dbReference type="Rhea" id="RHEA:35331"/>
        <dbReference type="ChEBI" id="CHEBI:15377"/>
        <dbReference type="ChEBI" id="CHEBI:15378"/>
        <dbReference type="ChEBI" id="CHEBI:16845"/>
        <dbReference type="ChEBI" id="CHEBI:57783"/>
        <dbReference type="ChEBI" id="CHEBI:58349"/>
        <dbReference type="ChEBI" id="CHEBI:67139"/>
        <dbReference type="EC" id="1.17.1.8"/>
    </reaction>
</comment>
<comment type="function">
    <text evidence="13">Catalyzes the conversion of 4-hydroxy-tetrahydrodipicolinate (HTPA) to tetrahydrodipicolinate.</text>
</comment>
<feature type="binding site" evidence="13">
    <location>
        <position position="154"/>
    </location>
    <ligand>
        <name>(S)-2,3,4,5-tetrahydrodipicolinate</name>
        <dbReference type="ChEBI" id="CHEBI:16845"/>
    </ligand>
</feature>
<dbReference type="InterPro" id="IPR022664">
    <property type="entry name" value="DapB_N_CS"/>
</dbReference>
<proteinExistence type="inferred from homology"/>
<feature type="binding site" evidence="13">
    <location>
        <position position="38"/>
    </location>
    <ligand>
        <name>NAD(+)</name>
        <dbReference type="ChEBI" id="CHEBI:57540"/>
    </ligand>
</feature>
<feature type="binding site" evidence="13">
    <location>
        <begin position="121"/>
        <end position="124"/>
    </location>
    <ligand>
        <name>NAD(+)</name>
        <dbReference type="ChEBI" id="CHEBI:57540"/>
    </ligand>
</feature>
<dbReference type="PIRSF" id="PIRSF000161">
    <property type="entry name" value="DHPR"/>
    <property type="match status" value="1"/>
</dbReference>
<protein>
    <recommendedName>
        <fullName evidence="10 13">4-hydroxy-tetrahydrodipicolinate reductase</fullName>
        <shortName evidence="13">HTPA reductase</shortName>
        <ecNumber evidence="10 13">1.17.1.8</ecNumber>
    </recommendedName>
</protein>
<keyword evidence="2 13" id="KW-0963">Cytoplasm</keyword>
<dbReference type="InterPro" id="IPR023940">
    <property type="entry name" value="DHDPR_bac"/>
</dbReference>
<feature type="binding site" evidence="13">
    <location>
        <begin position="7"/>
        <end position="12"/>
    </location>
    <ligand>
        <name>NAD(+)</name>
        <dbReference type="ChEBI" id="CHEBI:57540"/>
    </ligand>
</feature>
<dbReference type="Pfam" id="PF05173">
    <property type="entry name" value="DapB_C"/>
    <property type="match status" value="1"/>
</dbReference>
<evidence type="ECO:0000256" key="4">
    <source>
        <dbReference type="ARBA" id="ARBA00022857"/>
    </source>
</evidence>
<evidence type="ECO:0000256" key="7">
    <source>
        <dbReference type="ARBA" id="ARBA00023027"/>
    </source>
</evidence>
<reference evidence="14 15" key="1">
    <citation type="submission" date="2018-02" db="EMBL/GenBank/DDBJ databases">
        <title>Insights into the biology of acidophilic members of the Acidiferrobacteraceae family derived from comparative genomic analyses.</title>
        <authorList>
            <person name="Issotta F."/>
            <person name="Thyssen C."/>
            <person name="Mena C."/>
            <person name="Moya A."/>
            <person name="Bellenberg S."/>
            <person name="Sproer C."/>
            <person name="Covarrubias P.C."/>
            <person name="Sand W."/>
            <person name="Quatrini R."/>
            <person name="Vera M."/>
        </authorList>
    </citation>
    <scope>NUCLEOTIDE SEQUENCE [LARGE SCALE GENOMIC DNA]</scope>
    <source>
        <strain evidence="15">m-1</strain>
    </source>
</reference>
<evidence type="ECO:0000256" key="10">
    <source>
        <dbReference type="ARBA" id="ARBA00038983"/>
    </source>
</evidence>
<dbReference type="STRING" id="163359.A9R16_12985"/>
<evidence type="ECO:0000256" key="2">
    <source>
        <dbReference type="ARBA" id="ARBA00022490"/>
    </source>
</evidence>
<dbReference type="SUPFAM" id="SSF51735">
    <property type="entry name" value="NAD(P)-binding Rossmann-fold domains"/>
    <property type="match status" value="1"/>
</dbReference>
<comment type="subcellular location">
    <subcellularLocation>
        <location evidence="13">Cytoplasm</location>
    </subcellularLocation>
</comment>
<comment type="caution">
    <text evidence="14">The sequence shown here is derived from an EMBL/GenBank/DDBJ whole genome shotgun (WGS) entry which is preliminary data.</text>
</comment>
<dbReference type="OrthoDB" id="9790352at2"/>
<dbReference type="Gene3D" id="3.30.360.10">
    <property type="entry name" value="Dihydrodipicolinate Reductase, domain 2"/>
    <property type="match status" value="1"/>
</dbReference>
<dbReference type="GO" id="GO:0019877">
    <property type="term" value="P:diaminopimelate biosynthetic process"/>
    <property type="evidence" value="ECO:0007669"/>
    <property type="project" value="UniProtKB-UniRule"/>
</dbReference>
<dbReference type="GO" id="GO:0008839">
    <property type="term" value="F:4-hydroxy-tetrahydrodipicolinate reductase"/>
    <property type="evidence" value="ECO:0007669"/>
    <property type="project" value="UniProtKB-UniRule"/>
</dbReference>
<dbReference type="CDD" id="cd02274">
    <property type="entry name" value="DHDPR_N"/>
    <property type="match status" value="1"/>
</dbReference>
<sequence>MRIAVAGATGRMGRAVLAALRGQADACLSGALVRAGDDACGRDAAALIGGAPFGVPVSDVPEEVIAGCDVLIDFTAPEASTHYAEICARLGKGAVIGTTGLSGAASERLRALADKGRFVVAANMSVGVNLALHVLEIAARALPDADIEILEAHHRHKIDAPSGTALRLGEVAAAARGQRLADVAVYDRHHERAPRAPGSIGFATIRAGEIVGEHRVYLALPSERLEIAHIADSREVFADGAVRAARFLMGRPHGVYDMQDVLGLR</sequence>
<organism evidence="14 15">
    <name type="scientific">Acidiferrobacter thiooxydans</name>
    <dbReference type="NCBI Taxonomy" id="163359"/>
    <lineage>
        <taxon>Bacteria</taxon>
        <taxon>Pseudomonadati</taxon>
        <taxon>Pseudomonadota</taxon>
        <taxon>Gammaproteobacteria</taxon>
        <taxon>Acidiferrobacterales</taxon>
        <taxon>Acidiferrobacteraceae</taxon>
        <taxon>Acidiferrobacter</taxon>
    </lineage>
</organism>
<evidence type="ECO:0000256" key="1">
    <source>
        <dbReference type="ARBA" id="ARBA00006642"/>
    </source>
</evidence>
<keyword evidence="4 13" id="KW-0521">NADP</keyword>
<dbReference type="RefSeq" id="WP_065970782.1">
    <property type="nucleotide sequence ID" value="NZ_CP080624.1"/>
</dbReference>
<evidence type="ECO:0000256" key="3">
    <source>
        <dbReference type="ARBA" id="ARBA00022605"/>
    </source>
</evidence>
<dbReference type="EMBL" id="PSYR01000002">
    <property type="protein sequence ID" value="RCN56501.1"/>
    <property type="molecule type" value="Genomic_DNA"/>
</dbReference>
<dbReference type="Proteomes" id="UP000253250">
    <property type="component" value="Unassembled WGS sequence"/>
</dbReference>
<gene>
    <name evidence="13" type="primary">dapB</name>
    <name evidence="14" type="ORF">C4900_11910</name>
</gene>
<comment type="catalytic activity">
    <reaction evidence="12 13">
        <text>(S)-2,3,4,5-tetrahydrodipicolinate + NAD(+) + H2O = (2S,4S)-4-hydroxy-2,3,4,5-tetrahydrodipicolinate + NADH + H(+)</text>
        <dbReference type="Rhea" id="RHEA:35323"/>
        <dbReference type="ChEBI" id="CHEBI:15377"/>
        <dbReference type="ChEBI" id="CHEBI:15378"/>
        <dbReference type="ChEBI" id="CHEBI:16845"/>
        <dbReference type="ChEBI" id="CHEBI:57540"/>
        <dbReference type="ChEBI" id="CHEBI:57945"/>
        <dbReference type="ChEBI" id="CHEBI:67139"/>
        <dbReference type="EC" id="1.17.1.8"/>
    </reaction>
</comment>
<evidence type="ECO:0000256" key="9">
    <source>
        <dbReference type="ARBA" id="ARBA00037922"/>
    </source>
</evidence>
<evidence type="ECO:0000313" key="15">
    <source>
        <dbReference type="Proteomes" id="UP000253250"/>
    </source>
</evidence>
<dbReference type="InterPro" id="IPR036291">
    <property type="entry name" value="NAD(P)-bd_dom_sf"/>
</dbReference>
<evidence type="ECO:0000256" key="8">
    <source>
        <dbReference type="ARBA" id="ARBA00023154"/>
    </source>
</evidence>
<dbReference type="GO" id="GO:0050661">
    <property type="term" value="F:NADP binding"/>
    <property type="evidence" value="ECO:0007669"/>
    <property type="project" value="UniProtKB-UniRule"/>
</dbReference>
<dbReference type="UniPathway" id="UPA00034">
    <property type="reaction ID" value="UER00018"/>
</dbReference>
<dbReference type="SUPFAM" id="SSF55347">
    <property type="entry name" value="Glyceraldehyde-3-phosphate dehydrogenase-like, C-terminal domain"/>
    <property type="match status" value="1"/>
</dbReference>
<dbReference type="PANTHER" id="PTHR20836">
    <property type="entry name" value="DIHYDRODIPICOLINATE REDUCTASE"/>
    <property type="match status" value="1"/>
</dbReference>
<keyword evidence="6 13" id="KW-0560">Oxidoreductase</keyword>
<comment type="pathway">
    <text evidence="9 13">Amino-acid biosynthesis; L-lysine biosynthesis via DAP pathway; (S)-tetrahydrodipicolinate from L-aspartate: step 4/4.</text>
</comment>
<evidence type="ECO:0000256" key="13">
    <source>
        <dbReference type="HAMAP-Rule" id="MF_00102"/>
    </source>
</evidence>
<feature type="binding site" evidence="13">
    <location>
        <begin position="97"/>
        <end position="99"/>
    </location>
    <ligand>
        <name>NAD(+)</name>
        <dbReference type="ChEBI" id="CHEBI:57540"/>
    </ligand>
</feature>
<name>A0A1C2G109_9GAMM</name>
<dbReference type="FunFam" id="3.30.360.10:FF:000004">
    <property type="entry name" value="4-hydroxy-tetrahydrodipicolinate reductase"/>
    <property type="match status" value="1"/>
</dbReference>
<keyword evidence="15" id="KW-1185">Reference proteome</keyword>
<evidence type="ECO:0000256" key="11">
    <source>
        <dbReference type="ARBA" id="ARBA00049080"/>
    </source>
</evidence>
<dbReference type="GO" id="GO:0005829">
    <property type="term" value="C:cytosol"/>
    <property type="evidence" value="ECO:0007669"/>
    <property type="project" value="TreeGrafter"/>
</dbReference>
<evidence type="ECO:0000256" key="6">
    <source>
        <dbReference type="ARBA" id="ARBA00023002"/>
    </source>
</evidence>
<dbReference type="GO" id="GO:0051287">
    <property type="term" value="F:NAD binding"/>
    <property type="evidence" value="ECO:0007669"/>
    <property type="project" value="UniProtKB-UniRule"/>
</dbReference>
<keyword evidence="7 13" id="KW-0520">NAD</keyword>
<feature type="binding site" evidence="13">
    <location>
        <begin position="163"/>
        <end position="164"/>
    </location>
    <ligand>
        <name>(S)-2,3,4,5-tetrahydrodipicolinate</name>
        <dbReference type="ChEBI" id="CHEBI:16845"/>
    </ligand>
</feature>
<dbReference type="Gene3D" id="3.40.50.720">
    <property type="entry name" value="NAD(P)-binding Rossmann-like Domain"/>
    <property type="match status" value="1"/>
</dbReference>
<feature type="active site" description="Proton donor/acceptor" evidence="13">
    <location>
        <position position="153"/>
    </location>
</feature>
<comment type="similarity">
    <text evidence="1 13">Belongs to the DapB family.</text>
</comment>
<dbReference type="GO" id="GO:0009089">
    <property type="term" value="P:lysine biosynthetic process via diaminopimelate"/>
    <property type="evidence" value="ECO:0007669"/>
    <property type="project" value="UniProtKB-UniRule"/>
</dbReference>
<dbReference type="InterPro" id="IPR022663">
    <property type="entry name" value="DapB_C"/>
</dbReference>
<keyword evidence="8 13" id="KW-0457">Lysine biosynthesis</keyword>
<dbReference type="Pfam" id="PF01113">
    <property type="entry name" value="DapB_N"/>
    <property type="match status" value="1"/>
</dbReference>
<dbReference type="GO" id="GO:0016726">
    <property type="term" value="F:oxidoreductase activity, acting on CH or CH2 groups, NAD or NADP as acceptor"/>
    <property type="evidence" value="ECO:0007669"/>
    <property type="project" value="UniProtKB-UniRule"/>
</dbReference>
<feature type="binding site" evidence="13">
    <location>
        <position position="42"/>
    </location>
    <ligand>
        <name>NADP(+)</name>
        <dbReference type="ChEBI" id="CHEBI:58349"/>
    </ligand>
</feature>
<dbReference type="InterPro" id="IPR000846">
    <property type="entry name" value="DapB_N"/>
</dbReference>
<keyword evidence="3 13" id="KW-0028">Amino-acid biosynthesis</keyword>
<dbReference type="PANTHER" id="PTHR20836:SF0">
    <property type="entry name" value="4-HYDROXY-TETRAHYDRODIPICOLINATE REDUCTASE 1, CHLOROPLASTIC-RELATED"/>
    <property type="match status" value="1"/>
</dbReference>
<dbReference type="PROSITE" id="PS01298">
    <property type="entry name" value="DAPB"/>
    <property type="match status" value="1"/>
</dbReference>
<comment type="subunit">
    <text evidence="13">Homotetramer.</text>
</comment>
<comment type="caution">
    <text evidence="13">Was originally thought to be a dihydrodipicolinate reductase (DHDPR), catalyzing the conversion of dihydrodipicolinate to tetrahydrodipicolinate. However, it was shown in E.coli that the substrate of the enzymatic reaction is not dihydrodipicolinate (DHDP) but in fact (2S,4S)-4-hydroxy-2,3,4,5-tetrahydrodipicolinic acid (HTPA), the product released by the DapA-catalyzed reaction.</text>
</comment>
<evidence type="ECO:0000256" key="5">
    <source>
        <dbReference type="ARBA" id="ARBA00022915"/>
    </source>
</evidence>
<dbReference type="EC" id="1.17.1.8" evidence="10 13"/>